<dbReference type="PANTHER" id="PTHR10127">
    <property type="entry name" value="DISCOIDIN, CUB, EGF, LAMININ , AND ZINC METALLOPROTEASE DOMAIN CONTAINING"/>
    <property type="match status" value="1"/>
</dbReference>
<evidence type="ECO:0000256" key="3">
    <source>
        <dbReference type="ARBA" id="ARBA00023049"/>
    </source>
</evidence>
<evidence type="ECO:0000259" key="5">
    <source>
        <dbReference type="PROSITE" id="PS01186"/>
    </source>
</evidence>
<proteinExistence type="predicted"/>
<dbReference type="GO" id="GO:0046872">
    <property type="term" value="F:metal ion binding"/>
    <property type="evidence" value="ECO:0007669"/>
    <property type="project" value="UniProtKB-KW"/>
</dbReference>
<keyword evidence="3" id="KW-0482">Metalloprotease</keyword>
<sequence length="334" mass="39181">MFLSILLPLLCLYIPIESNDEDYLRRDKRIIRVQNNFNYTKPVKYYIEKYIEYDTYLNETFAHLEHYTCLKFKKVDNELKKDGINFYKKPELSVEYKYYKDKLSNVYVSKKCLRESGCIKHMIARAFGLHYETARYDRNHYERKHTQLKDQNYMKTWLAKGKNFLSVTLKKINDVFCGGQCGKKITKCRNGGYPSPFCGVCNCPSGYKGKYCEKLEASQGDCGKRFLYAKRREQTLTLKGLKKCVIGFYSKPRTNLALVVKKVKTTKRTPCVENKGIEIKYRHDKGATGLVLCGSYKDVVIKPTFSRAVMIYLGQNKDDMITLSYREVRRTSRR</sequence>
<feature type="chain" id="PRO_5005893972" evidence="4">
    <location>
        <begin position="19"/>
        <end position="334"/>
    </location>
</feature>
<keyword evidence="3" id="KW-0645">Protease</keyword>
<dbReference type="InterPro" id="IPR024079">
    <property type="entry name" value="MetalloPept_cat_dom_sf"/>
</dbReference>
<reference evidence="7" key="1">
    <citation type="submission" date="2017-02" db="UniProtKB">
        <authorList>
            <consortium name="WormBaseParasite"/>
        </authorList>
    </citation>
    <scope>IDENTIFICATION</scope>
</reference>
<keyword evidence="4" id="KW-0732">Signal</keyword>
<evidence type="ECO:0000256" key="4">
    <source>
        <dbReference type="SAM" id="SignalP"/>
    </source>
</evidence>
<dbReference type="Pfam" id="PF01400">
    <property type="entry name" value="Astacin"/>
    <property type="match status" value="1"/>
</dbReference>
<evidence type="ECO:0000313" key="6">
    <source>
        <dbReference type="Proteomes" id="UP000046392"/>
    </source>
</evidence>
<protein>
    <submittedName>
        <fullName evidence="7">Astacin domain-containing protein</fullName>
    </submittedName>
</protein>
<keyword evidence="3" id="KW-0378">Hydrolase</keyword>
<dbReference type="InterPro" id="IPR000742">
    <property type="entry name" value="EGF"/>
</dbReference>
<dbReference type="Proteomes" id="UP000046392">
    <property type="component" value="Unplaced"/>
</dbReference>
<keyword evidence="2" id="KW-0862">Zinc</keyword>
<dbReference type="PANTHER" id="PTHR10127:SF850">
    <property type="entry name" value="METALLOENDOPEPTIDASE"/>
    <property type="match status" value="1"/>
</dbReference>
<keyword evidence="6" id="KW-1185">Reference proteome</keyword>
<dbReference type="AlphaFoldDB" id="A0A0N5B500"/>
<accession>A0A0N5B500</accession>
<feature type="signal peptide" evidence="4">
    <location>
        <begin position="1"/>
        <end position="18"/>
    </location>
</feature>
<dbReference type="GO" id="GO:0004222">
    <property type="term" value="F:metalloendopeptidase activity"/>
    <property type="evidence" value="ECO:0007669"/>
    <property type="project" value="InterPro"/>
</dbReference>
<dbReference type="InterPro" id="IPR001506">
    <property type="entry name" value="Peptidase_M12A"/>
</dbReference>
<evidence type="ECO:0000313" key="7">
    <source>
        <dbReference type="WBParaSite" id="SPAL_0000114600.1"/>
    </source>
</evidence>
<name>A0A0N5B500_STREA</name>
<dbReference type="WBParaSite" id="SPAL_0000114600.1">
    <property type="protein sequence ID" value="SPAL_0000114600.1"/>
    <property type="gene ID" value="SPAL_0000114600"/>
</dbReference>
<feature type="domain" description="EGF-like" evidence="5">
    <location>
        <begin position="201"/>
        <end position="212"/>
    </location>
</feature>
<dbReference type="GO" id="GO:0006508">
    <property type="term" value="P:proteolysis"/>
    <property type="evidence" value="ECO:0007669"/>
    <property type="project" value="InterPro"/>
</dbReference>
<evidence type="ECO:0000256" key="1">
    <source>
        <dbReference type="ARBA" id="ARBA00022723"/>
    </source>
</evidence>
<evidence type="ECO:0000256" key="2">
    <source>
        <dbReference type="ARBA" id="ARBA00022833"/>
    </source>
</evidence>
<organism evidence="6 7">
    <name type="scientific">Strongyloides papillosus</name>
    <name type="common">Intestinal threadworm</name>
    <dbReference type="NCBI Taxonomy" id="174720"/>
    <lineage>
        <taxon>Eukaryota</taxon>
        <taxon>Metazoa</taxon>
        <taxon>Ecdysozoa</taxon>
        <taxon>Nematoda</taxon>
        <taxon>Chromadorea</taxon>
        <taxon>Rhabditida</taxon>
        <taxon>Tylenchina</taxon>
        <taxon>Panagrolaimomorpha</taxon>
        <taxon>Strongyloidoidea</taxon>
        <taxon>Strongyloididae</taxon>
        <taxon>Strongyloides</taxon>
    </lineage>
</organism>
<dbReference type="PROSITE" id="PS01186">
    <property type="entry name" value="EGF_2"/>
    <property type="match status" value="1"/>
</dbReference>
<keyword evidence="1" id="KW-0479">Metal-binding</keyword>
<dbReference type="Gene3D" id="3.40.390.10">
    <property type="entry name" value="Collagenase (Catalytic Domain)"/>
    <property type="match status" value="1"/>
</dbReference>